<reference evidence="2 3" key="1">
    <citation type="journal article" date="2013" name="PLoS Genet.">
        <title>The genome and development-dependent transcriptomes of Pyronema confluens: a window into fungal evolution.</title>
        <authorList>
            <person name="Traeger S."/>
            <person name="Altegoer F."/>
            <person name="Freitag M."/>
            <person name="Gabaldon T."/>
            <person name="Kempken F."/>
            <person name="Kumar A."/>
            <person name="Marcet-Houben M."/>
            <person name="Poggeler S."/>
            <person name="Stajich J.E."/>
            <person name="Nowrousian M."/>
        </authorList>
    </citation>
    <scope>NUCLEOTIDE SEQUENCE [LARGE SCALE GENOMIC DNA]</scope>
    <source>
        <strain evidence="3">CBS 100304</strain>
        <tissue evidence="2">Vegetative mycelium</tissue>
    </source>
</reference>
<dbReference type="OrthoDB" id="10448418at2759"/>
<accession>U4LDM6</accession>
<evidence type="ECO:0000313" key="2">
    <source>
        <dbReference type="EMBL" id="CCX12670.1"/>
    </source>
</evidence>
<feature type="compositionally biased region" description="Polar residues" evidence="1">
    <location>
        <begin position="61"/>
        <end position="79"/>
    </location>
</feature>
<keyword evidence="3" id="KW-1185">Reference proteome</keyword>
<feature type="region of interest" description="Disordered" evidence="1">
    <location>
        <begin position="1"/>
        <end position="79"/>
    </location>
</feature>
<protein>
    <submittedName>
        <fullName evidence="2">Uncharacterized protein</fullName>
    </submittedName>
</protein>
<feature type="compositionally biased region" description="Basic and acidic residues" evidence="1">
    <location>
        <begin position="46"/>
        <end position="55"/>
    </location>
</feature>
<name>U4LDM6_PYROM</name>
<feature type="region of interest" description="Disordered" evidence="1">
    <location>
        <begin position="231"/>
        <end position="280"/>
    </location>
</feature>
<feature type="compositionally biased region" description="Low complexity" evidence="1">
    <location>
        <begin position="168"/>
        <end position="181"/>
    </location>
</feature>
<organism evidence="2 3">
    <name type="scientific">Pyronema omphalodes (strain CBS 100304)</name>
    <name type="common">Pyronema confluens</name>
    <dbReference type="NCBI Taxonomy" id="1076935"/>
    <lineage>
        <taxon>Eukaryota</taxon>
        <taxon>Fungi</taxon>
        <taxon>Dikarya</taxon>
        <taxon>Ascomycota</taxon>
        <taxon>Pezizomycotina</taxon>
        <taxon>Pezizomycetes</taxon>
        <taxon>Pezizales</taxon>
        <taxon>Pyronemataceae</taxon>
        <taxon>Pyronema</taxon>
    </lineage>
</organism>
<feature type="compositionally biased region" description="Polar residues" evidence="1">
    <location>
        <begin position="302"/>
        <end position="314"/>
    </location>
</feature>
<gene>
    <name evidence="2" type="ORF">PCON_12264</name>
</gene>
<evidence type="ECO:0000256" key="1">
    <source>
        <dbReference type="SAM" id="MobiDB-lite"/>
    </source>
</evidence>
<sequence length="536" mass="59898">MSHPPPKPSNRRPQLFNLMSAISTVPSSGRMQRPSSSKSHNIPHLPPDDLRDLPPLDKSPSAPNLSPTHDPTGPPSETNIWRRLSTHRSENRRSRARTLLTKLSPVVPVAVPATVPMSFKHRILHANPNLATGPVIMISNAAAPEFREVRHVAFNLFTEGHEIKRLETAPARTSPSSSTKTKPLRYHGTGSRYARRASEPGSPGLDSATIDRLLGRKTTVENEFMAKTKAAVKSSQVKLSQKGSQKLVQIQTSKSVETFRTPKTPPPPLPPQSSHFLPSNSWAQNAQNTRNMDHHQNSLYLQNSQRPQHSQNQSHFDRLQSPPQSPTHAKQKLLLSLDTVVNTASSFAQLYPRSPRVSCHSFQSLIVPPNSTARPVSVETHSPLATVLNPKHFLYEPRGDVRVQRVAAHRTVIESFMVRDSPRKERAIELLEDDCERMKEMWVKANGVVEQMEAEGEKGDNLTVWRDNRDKFKEWVVIYQELIEDAHLQLEETKLSGIALDERRVDPIASPMFAVIEGIVRRKSDGMESEGPAGVV</sequence>
<evidence type="ECO:0000313" key="3">
    <source>
        <dbReference type="Proteomes" id="UP000018144"/>
    </source>
</evidence>
<feature type="compositionally biased region" description="Polar residues" evidence="1">
    <location>
        <begin position="233"/>
        <end position="258"/>
    </location>
</feature>
<dbReference type="AlphaFoldDB" id="U4LDM6"/>
<feature type="region of interest" description="Disordered" evidence="1">
    <location>
        <begin position="302"/>
        <end position="330"/>
    </location>
</feature>
<feature type="compositionally biased region" description="Polar residues" evidence="1">
    <location>
        <begin position="20"/>
        <end position="40"/>
    </location>
</feature>
<feature type="region of interest" description="Disordered" evidence="1">
    <location>
        <begin position="167"/>
        <end position="209"/>
    </location>
</feature>
<dbReference type="Proteomes" id="UP000018144">
    <property type="component" value="Unassembled WGS sequence"/>
</dbReference>
<proteinExistence type="predicted"/>
<dbReference type="EMBL" id="HF935723">
    <property type="protein sequence ID" value="CCX12670.1"/>
    <property type="molecule type" value="Genomic_DNA"/>
</dbReference>